<evidence type="ECO:0000313" key="6">
    <source>
        <dbReference type="EMBL" id="TQJ02898.1"/>
    </source>
</evidence>
<evidence type="ECO:0000313" key="7">
    <source>
        <dbReference type="Proteomes" id="UP000320876"/>
    </source>
</evidence>
<dbReference type="AlphaFoldDB" id="A0A542DIH0"/>
<dbReference type="PANTHER" id="PTHR30055">
    <property type="entry name" value="HTH-TYPE TRANSCRIPTIONAL REGULATOR RUTR"/>
    <property type="match status" value="1"/>
</dbReference>
<evidence type="ECO:0000256" key="1">
    <source>
        <dbReference type="ARBA" id="ARBA00023015"/>
    </source>
</evidence>
<dbReference type="Pfam" id="PF00440">
    <property type="entry name" value="TetR_N"/>
    <property type="match status" value="1"/>
</dbReference>
<evidence type="ECO:0000256" key="4">
    <source>
        <dbReference type="PROSITE-ProRule" id="PRU00335"/>
    </source>
</evidence>
<keyword evidence="3" id="KW-0804">Transcription</keyword>
<name>A0A542DIH0_AMYCI</name>
<feature type="domain" description="HTH tetR-type" evidence="5">
    <location>
        <begin position="13"/>
        <end position="73"/>
    </location>
</feature>
<sequence length="205" mass="21874">MSNITRFAVRARASLREELLEAAADLLPDKGYAGLRMADVATRVGVSRQTVYNEFGNKAELAQAVVLRTTSTFLDGVNQRLTEAEDLLTGVHHAVTFTIEHAQADRLVAAALGTGTAADLLPLLTTRGEPVLRAAMDLVRTHYRSRLPDLEEATTELLAETAVRLTLSHLVLPTHPAAGTADAVCAVLGPALRHAGQQPPGEPSQ</sequence>
<dbReference type="Proteomes" id="UP000320876">
    <property type="component" value="Unassembled WGS sequence"/>
</dbReference>
<dbReference type="InterPro" id="IPR009057">
    <property type="entry name" value="Homeodomain-like_sf"/>
</dbReference>
<evidence type="ECO:0000256" key="3">
    <source>
        <dbReference type="ARBA" id="ARBA00023163"/>
    </source>
</evidence>
<dbReference type="GO" id="GO:0003700">
    <property type="term" value="F:DNA-binding transcription factor activity"/>
    <property type="evidence" value="ECO:0007669"/>
    <property type="project" value="TreeGrafter"/>
</dbReference>
<reference evidence="6 7" key="1">
    <citation type="submission" date="2019-06" db="EMBL/GenBank/DDBJ databases">
        <title>Sequencing the genomes of 1000 actinobacteria strains.</title>
        <authorList>
            <person name="Klenk H.-P."/>
        </authorList>
    </citation>
    <scope>NUCLEOTIDE SEQUENCE [LARGE SCALE GENOMIC DNA]</scope>
    <source>
        <strain evidence="6 7">DSM 45679</strain>
    </source>
</reference>
<dbReference type="Pfam" id="PF18556">
    <property type="entry name" value="TetR_C_35"/>
    <property type="match status" value="1"/>
</dbReference>
<feature type="DNA-binding region" description="H-T-H motif" evidence="4">
    <location>
        <begin position="36"/>
        <end position="55"/>
    </location>
</feature>
<dbReference type="PANTHER" id="PTHR30055:SF234">
    <property type="entry name" value="HTH-TYPE TRANSCRIPTIONAL REGULATOR BETI"/>
    <property type="match status" value="1"/>
</dbReference>
<gene>
    <name evidence="6" type="ORF">FB471_2648</name>
</gene>
<evidence type="ECO:0000259" key="5">
    <source>
        <dbReference type="PROSITE" id="PS50977"/>
    </source>
</evidence>
<keyword evidence="2 4" id="KW-0238">DNA-binding</keyword>
<dbReference type="Gene3D" id="1.10.357.10">
    <property type="entry name" value="Tetracycline Repressor, domain 2"/>
    <property type="match status" value="1"/>
</dbReference>
<dbReference type="EMBL" id="VFML01000001">
    <property type="protein sequence ID" value="TQJ02898.1"/>
    <property type="molecule type" value="Genomic_DNA"/>
</dbReference>
<dbReference type="InterPro" id="IPR040611">
    <property type="entry name" value="AlkX_C"/>
</dbReference>
<dbReference type="SUPFAM" id="SSF46689">
    <property type="entry name" value="Homeodomain-like"/>
    <property type="match status" value="1"/>
</dbReference>
<accession>A0A542DIH0</accession>
<dbReference type="InterPro" id="IPR050109">
    <property type="entry name" value="HTH-type_TetR-like_transc_reg"/>
</dbReference>
<comment type="caution">
    <text evidence="6">The sequence shown here is derived from an EMBL/GenBank/DDBJ whole genome shotgun (WGS) entry which is preliminary data.</text>
</comment>
<organism evidence="6 7">
    <name type="scientific">Amycolatopsis cihanbeyliensis</name>
    <dbReference type="NCBI Taxonomy" id="1128664"/>
    <lineage>
        <taxon>Bacteria</taxon>
        <taxon>Bacillati</taxon>
        <taxon>Actinomycetota</taxon>
        <taxon>Actinomycetes</taxon>
        <taxon>Pseudonocardiales</taxon>
        <taxon>Pseudonocardiaceae</taxon>
        <taxon>Amycolatopsis</taxon>
    </lineage>
</organism>
<dbReference type="GO" id="GO:0000976">
    <property type="term" value="F:transcription cis-regulatory region binding"/>
    <property type="evidence" value="ECO:0007669"/>
    <property type="project" value="TreeGrafter"/>
</dbReference>
<keyword evidence="1" id="KW-0805">Transcription regulation</keyword>
<dbReference type="PROSITE" id="PS50977">
    <property type="entry name" value="HTH_TETR_2"/>
    <property type="match status" value="1"/>
</dbReference>
<proteinExistence type="predicted"/>
<keyword evidence="7" id="KW-1185">Reference proteome</keyword>
<evidence type="ECO:0000256" key="2">
    <source>
        <dbReference type="ARBA" id="ARBA00023125"/>
    </source>
</evidence>
<protein>
    <submittedName>
        <fullName evidence="6">TetR family transcriptional regulator</fullName>
    </submittedName>
</protein>
<dbReference type="InterPro" id="IPR001647">
    <property type="entry name" value="HTH_TetR"/>
</dbReference>
<dbReference type="PRINTS" id="PR00455">
    <property type="entry name" value="HTHTETR"/>
</dbReference>